<keyword evidence="1" id="KW-0812">Transmembrane</keyword>
<evidence type="ECO:0000313" key="3">
    <source>
        <dbReference type="Proteomes" id="UP000006769"/>
    </source>
</evidence>
<dbReference type="AlphaFoldDB" id="K2H449"/>
<keyword evidence="1" id="KW-1133">Transmembrane helix</keyword>
<evidence type="ECO:0000313" key="2">
    <source>
        <dbReference type="EMBL" id="EKE37219.1"/>
    </source>
</evidence>
<feature type="transmembrane region" description="Helical" evidence="1">
    <location>
        <begin position="84"/>
        <end position="104"/>
    </location>
</feature>
<keyword evidence="1" id="KW-0472">Membrane</keyword>
<evidence type="ECO:0000256" key="1">
    <source>
        <dbReference type="SAM" id="Phobius"/>
    </source>
</evidence>
<proteinExistence type="predicted"/>
<dbReference type="GeneID" id="20076630"/>
<accession>K2H449</accession>
<organism evidence="2 3">
    <name type="scientific">Entamoeba nuttalli (strain P19)</name>
    <name type="common">Amoeba</name>
    <dbReference type="NCBI Taxonomy" id="1076696"/>
    <lineage>
        <taxon>Eukaryota</taxon>
        <taxon>Amoebozoa</taxon>
        <taxon>Evosea</taxon>
        <taxon>Archamoebae</taxon>
        <taxon>Mastigamoebida</taxon>
        <taxon>Entamoebidae</taxon>
        <taxon>Entamoeba</taxon>
    </lineage>
</organism>
<dbReference type="RefSeq" id="XP_008860451.1">
    <property type="nucleotide sequence ID" value="XM_008862229.1"/>
</dbReference>
<name>K2H449_ENTNP</name>
<gene>
    <name evidence="2" type="ORF">ENU1_205000</name>
</gene>
<sequence>MNSAVLALQLSTPPIVISERQSPPLAVHNSLQGMSEAIESSSSLSGSATVSPALSPRVETIKKDTETEDQFYQLQSMLLTPPSFLLQAYIKAVCRFILLFLFLIKSLKLNIIKIEINLPLAIKERD</sequence>
<dbReference type="Proteomes" id="UP000006769">
    <property type="component" value="Unassembled WGS sequence"/>
</dbReference>
<dbReference type="EMBL" id="JH929988">
    <property type="protein sequence ID" value="EKE37219.1"/>
    <property type="molecule type" value="Genomic_DNA"/>
</dbReference>
<protein>
    <submittedName>
        <fullName evidence="2">Ras GTPase-activating protein, putative</fullName>
    </submittedName>
</protein>
<dbReference type="VEuPathDB" id="AmoebaDB:ENU1_205000"/>
<reference evidence="2 3" key="1">
    <citation type="submission" date="2011-11" db="EMBL/GenBank/DDBJ databases">
        <authorList>
            <person name="Hannick L."/>
            <person name="Karamycheva S."/>
            <person name="Lorenzi H."/>
            <person name="Caler E."/>
        </authorList>
    </citation>
    <scope>NUCLEOTIDE SEQUENCE [LARGE SCALE GENOMIC DNA]</scope>
    <source>
        <strain evidence="2 3">P19</strain>
    </source>
</reference>